<dbReference type="Gramene" id="rna-gnl|WGS:JABURB|Cocit.L5684.1">
    <property type="protein sequence ID" value="cds-KAF7850249.1"/>
    <property type="gene ID" value="gene-BT93_L5684"/>
</dbReference>
<dbReference type="EC" id="1.2.1.84" evidence="4"/>
<dbReference type="OrthoDB" id="429813at2759"/>
<dbReference type="GO" id="GO:0102965">
    <property type="term" value="F:alcohol-forming long-chain fatty acyl-CoA reductase activity"/>
    <property type="evidence" value="ECO:0007669"/>
    <property type="project" value="UniProtKB-EC"/>
</dbReference>
<dbReference type="PANTHER" id="PTHR11011">
    <property type="entry name" value="MALE STERILITY PROTEIN 2-RELATED"/>
    <property type="match status" value="1"/>
</dbReference>
<evidence type="ECO:0000259" key="5">
    <source>
        <dbReference type="Pfam" id="PF03015"/>
    </source>
</evidence>
<feature type="domain" description="Fatty acyl-CoA reductase C-terminal" evidence="5">
    <location>
        <begin position="557"/>
        <end position="604"/>
    </location>
</feature>
<gene>
    <name evidence="7" type="ORF">BT93_L5684</name>
</gene>
<comment type="caution">
    <text evidence="7">The sequence shown here is derived from an EMBL/GenBank/DDBJ whole genome shotgun (WGS) entry which is preliminary data.</text>
</comment>
<dbReference type="SUPFAM" id="SSF51735">
    <property type="entry name" value="NAD(P)-binding Rossmann-fold domains"/>
    <property type="match status" value="1"/>
</dbReference>
<keyword evidence="4" id="KW-0521">NADP</keyword>
<evidence type="ECO:0000313" key="8">
    <source>
        <dbReference type="Proteomes" id="UP000806378"/>
    </source>
</evidence>
<comment type="catalytic activity">
    <reaction evidence="4">
        <text>a long-chain fatty acyl-CoA + 2 NADPH + 2 H(+) = a long-chain primary fatty alcohol + 2 NADP(+) + CoA</text>
        <dbReference type="Rhea" id="RHEA:52716"/>
        <dbReference type="ChEBI" id="CHEBI:15378"/>
        <dbReference type="ChEBI" id="CHEBI:57287"/>
        <dbReference type="ChEBI" id="CHEBI:57783"/>
        <dbReference type="ChEBI" id="CHEBI:58349"/>
        <dbReference type="ChEBI" id="CHEBI:77396"/>
        <dbReference type="ChEBI" id="CHEBI:83139"/>
        <dbReference type="EC" id="1.2.1.84"/>
    </reaction>
</comment>
<dbReference type="Proteomes" id="UP000806378">
    <property type="component" value="Unassembled WGS sequence"/>
</dbReference>
<evidence type="ECO:0000256" key="1">
    <source>
        <dbReference type="ARBA" id="ARBA00005928"/>
    </source>
</evidence>
<sequence length="612" mass="68439">MPSFCLGFSSTTLPCNSSMTIASLHTAIRAHSNQEANNSFLPSKGFREPFLHLQRFFRNNIQGIAPSRNMAIKDKNNRNCHDDACVAAITAPPTIMDIAQESQDGIGIIDFLERRNFLITGATGFVVKVLIEKILRIAPDVGKIFLLIKAKDEQAAMDRVKDEIIGCELFKCLQQKYGEEYTDFMLSKLVPVKGDIRESNMGIGDNLLHQITQEVDVIINSAANTTLDERYDTALVTNTIAPSRLLSLAKNCKKLSLFLHLSTTYVNGERPGILREKAFEMGESRIDSSTQSKLDVHHEISLASDLIETLPPNEVPQKLKEIGLARARMYGWQNVYQMTKAMGEMMINAERGGVPVVIVRPSMIESTSQEPFPGWIQGYRVLDPLILSYGKGRLPGFLVDPSTVVDVVPADLVANVIIAAMAKHGTAASSGIDVYHAASSTVNPMTMCDMFNYSRDHFAASPLTDNKGDEIQITDMEYFSSIDSFSSYIQKDIAEKSGLTEEIGPNSHPKQRSRLEARCKRMAESLIHLAKLYEPYMFYRARKLIRTNMERSYVDRFDGGHTRKLMEQMSAEEGNRFPMDLRSINWEDYFANVHIPGLKRHVIKKASSSSSS</sequence>
<evidence type="ECO:0000259" key="6">
    <source>
        <dbReference type="Pfam" id="PF07993"/>
    </source>
</evidence>
<dbReference type="CDD" id="cd05236">
    <property type="entry name" value="FAR-N_SDR_e"/>
    <property type="match status" value="1"/>
</dbReference>
<dbReference type="InterPro" id="IPR026055">
    <property type="entry name" value="FAR"/>
</dbReference>
<accession>A0A8T0CVS3</accession>
<evidence type="ECO:0000256" key="2">
    <source>
        <dbReference type="ARBA" id="ARBA00022516"/>
    </source>
</evidence>
<proteinExistence type="inferred from homology"/>
<keyword evidence="4" id="KW-0560">Oxidoreductase</keyword>
<keyword evidence="3 4" id="KW-0443">Lipid metabolism</keyword>
<keyword evidence="8" id="KW-1185">Reference proteome</keyword>
<dbReference type="PANTHER" id="PTHR11011:SF45">
    <property type="entry name" value="FATTY ACYL-COA REDUCTASE CG8306-RELATED"/>
    <property type="match status" value="1"/>
</dbReference>
<reference evidence="7" key="1">
    <citation type="submission" date="2020-05" db="EMBL/GenBank/DDBJ databases">
        <title>WGS assembly of Corymbia citriodora subspecies variegata.</title>
        <authorList>
            <person name="Barry K."/>
            <person name="Hundley H."/>
            <person name="Shu S."/>
            <person name="Jenkins J."/>
            <person name="Grimwood J."/>
            <person name="Baten A."/>
        </authorList>
    </citation>
    <scope>NUCLEOTIDE SEQUENCE</scope>
    <source>
        <strain evidence="7">CV2-018</strain>
    </source>
</reference>
<dbReference type="Pfam" id="PF03015">
    <property type="entry name" value="Sterile"/>
    <property type="match status" value="1"/>
</dbReference>
<evidence type="ECO:0000313" key="7">
    <source>
        <dbReference type="EMBL" id="KAF7850249.1"/>
    </source>
</evidence>
<dbReference type="GO" id="GO:0080019">
    <property type="term" value="F:alcohol-forming very long-chain fatty acyl-CoA reductase activity"/>
    <property type="evidence" value="ECO:0007669"/>
    <property type="project" value="InterPro"/>
</dbReference>
<name>A0A8T0CVS3_CORYI</name>
<dbReference type="InterPro" id="IPR036291">
    <property type="entry name" value="NAD(P)-bd_dom_sf"/>
</dbReference>
<comment type="similarity">
    <text evidence="1 4">Belongs to the fatty acyl-CoA reductase family.</text>
</comment>
<dbReference type="EMBL" id="MU089629">
    <property type="protein sequence ID" value="KAF7850249.1"/>
    <property type="molecule type" value="Genomic_DNA"/>
</dbReference>
<keyword evidence="2 4" id="KW-0444">Lipid biosynthesis</keyword>
<evidence type="ECO:0000256" key="3">
    <source>
        <dbReference type="ARBA" id="ARBA00023098"/>
    </source>
</evidence>
<dbReference type="GO" id="GO:0010345">
    <property type="term" value="P:suberin biosynthetic process"/>
    <property type="evidence" value="ECO:0007669"/>
    <property type="project" value="TreeGrafter"/>
</dbReference>
<dbReference type="Pfam" id="PF07993">
    <property type="entry name" value="NAD_binding_4"/>
    <property type="match status" value="1"/>
</dbReference>
<feature type="domain" description="Thioester reductase (TE)" evidence="6">
    <location>
        <begin position="119"/>
        <end position="417"/>
    </location>
</feature>
<dbReference type="Gene3D" id="3.40.50.720">
    <property type="entry name" value="NAD(P)-binding Rossmann-like Domain"/>
    <property type="match status" value="1"/>
</dbReference>
<protein>
    <recommendedName>
        <fullName evidence="4">Fatty acyl-CoA reductase</fullName>
        <ecNumber evidence="4">1.2.1.84</ecNumber>
    </recommendedName>
</protein>
<dbReference type="CDD" id="cd09071">
    <property type="entry name" value="FAR_C"/>
    <property type="match status" value="1"/>
</dbReference>
<evidence type="ECO:0000256" key="4">
    <source>
        <dbReference type="RuleBase" id="RU363097"/>
    </source>
</evidence>
<dbReference type="AlphaFoldDB" id="A0A8T0CVS3"/>
<dbReference type="InterPro" id="IPR013120">
    <property type="entry name" value="FAR_NAD-bd"/>
</dbReference>
<comment type="function">
    <text evidence="4">Catalyzes the reduction of fatty acyl-CoA to fatty alcohols.</text>
</comment>
<organism evidence="7 8">
    <name type="scientific">Corymbia citriodora subsp. variegata</name>
    <dbReference type="NCBI Taxonomy" id="360336"/>
    <lineage>
        <taxon>Eukaryota</taxon>
        <taxon>Viridiplantae</taxon>
        <taxon>Streptophyta</taxon>
        <taxon>Embryophyta</taxon>
        <taxon>Tracheophyta</taxon>
        <taxon>Spermatophyta</taxon>
        <taxon>Magnoliopsida</taxon>
        <taxon>eudicotyledons</taxon>
        <taxon>Gunneridae</taxon>
        <taxon>Pentapetalae</taxon>
        <taxon>rosids</taxon>
        <taxon>malvids</taxon>
        <taxon>Myrtales</taxon>
        <taxon>Myrtaceae</taxon>
        <taxon>Myrtoideae</taxon>
        <taxon>Eucalypteae</taxon>
        <taxon>Corymbia</taxon>
    </lineage>
</organism>
<dbReference type="InterPro" id="IPR033640">
    <property type="entry name" value="FAR_C"/>
</dbReference>
<dbReference type="GO" id="GO:0035336">
    <property type="term" value="P:long-chain fatty-acyl-CoA metabolic process"/>
    <property type="evidence" value="ECO:0007669"/>
    <property type="project" value="TreeGrafter"/>
</dbReference>